<name>A0A4E0QUX1_9GAMM</name>
<comment type="caution">
    <text evidence="1">The sequence shown here is derived from an EMBL/GenBank/DDBJ whole genome shotgun (WGS) entry which is preliminary data.</text>
</comment>
<accession>A0A4E0QUX1</accession>
<proteinExistence type="predicted"/>
<feature type="non-terminal residue" evidence="1">
    <location>
        <position position="1"/>
    </location>
</feature>
<keyword evidence="2" id="KW-1185">Reference proteome</keyword>
<reference evidence="1 2" key="1">
    <citation type="journal article" date="2016" name="Front. Microbiol.">
        <title>Single-Cell (Meta-)Genomics of a Dimorphic Candidatus Thiomargarita nelsonii Reveals Genomic Plasticity.</title>
        <authorList>
            <person name="Flood B.E."/>
            <person name="Fliss P."/>
            <person name="Jones D.S."/>
            <person name="Dick G.J."/>
            <person name="Jain S."/>
            <person name="Kaster A.K."/>
            <person name="Winkel M."/>
            <person name="Mussmann M."/>
            <person name="Bailey J."/>
        </authorList>
    </citation>
    <scope>NUCLEOTIDE SEQUENCE [LARGE SCALE GENOMIC DNA]</scope>
    <source>
        <strain evidence="1">Hydrate Ridge</strain>
    </source>
</reference>
<gene>
    <name evidence="1" type="ORF">PN36_34785</name>
</gene>
<dbReference type="EMBL" id="JSZA02000395">
    <property type="protein sequence ID" value="TGN99732.1"/>
    <property type="molecule type" value="Genomic_DNA"/>
</dbReference>
<dbReference type="Proteomes" id="UP000030428">
    <property type="component" value="Unassembled WGS sequence"/>
</dbReference>
<organism evidence="1 2">
    <name type="scientific">Candidatus Thiomargarita nelsonii</name>
    <dbReference type="NCBI Taxonomy" id="1003181"/>
    <lineage>
        <taxon>Bacteria</taxon>
        <taxon>Pseudomonadati</taxon>
        <taxon>Pseudomonadota</taxon>
        <taxon>Gammaproteobacteria</taxon>
        <taxon>Thiotrichales</taxon>
        <taxon>Thiotrichaceae</taxon>
        <taxon>Thiomargarita</taxon>
    </lineage>
</organism>
<dbReference type="AlphaFoldDB" id="A0A4E0QUX1"/>
<protein>
    <submittedName>
        <fullName evidence="1">Uncharacterized protein</fullName>
    </submittedName>
</protein>
<evidence type="ECO:0000313" key="2">
    <source>
        <dbReference type="Proteomes" id="UP000030428"/>
    </source>
</evidence>
<sequence>ILLYILATSNQITKALVITGNVPTDANGDIAITVTSNFFIAKTPLVSSVYSADFLVSVTAQ</sequence>
<evidence type="ECO:0000313" key="1">
    <source>
        <dbReference type="EMBL" id="TGN99732.1"/>
    </source>
</evidence>